<evidence type="ECO:0000313" key="2">
    <source>
        <dbReference type="Proteomes" id="UP000069771"/>
    </source>
</evidence>
<gene>
    <name evidence="1" type="ORF">AALO17_16480</name>
</gene>
<sequence>MKRLSFSVYIIQEERRVNLTVLKRLCPYSPALYMQFTVSIKCETLIK</sequence>
<dbReference type="AlphaFoldDB" id="A0A140DVV5"/>
<evidence type="ECO:0000313" key="1">
    <source>
        <dbReference type="EMBL" id="AMK54782.1"/>
    </source>
</evidence>
<keyword evidence="2" id="KW-1185">Reference proteome</keyword>
<dbReference type="Proteomes" id="UP000069771">
    <property type="component" value="Chromosome"/>
</dbReference>
<accession>A0A140DVV5</accession>
<reference evidence="1 2" key="1">
    <citation type="journal article" date="2016" name="Gut Pathog.">
        <title>Whole genome sequencing of "Faecalibaculum rodentium" ALO17, isolated from C57BL/6J laboratory mouse feces.</title>
        <authorList>
            <person name="Lim S."/>
            <person name="Chang D.H."/>
            <person name="Ahn S."/>
            <person name="Kim B.C."/>
        </authorList>
    </citation>
    <scope>NUCLEOTIDE SEQUENCE [LARGE SCALE GENOMIC DNA]</scope>
    <source>
        <strain evidence="1 2">Alo17</strain>
    </source>
</reference>
<organism evidence="1 2">
    <name type="scientific">Faecalibaculum rodentium</name>
    <dbReference type="NCBI Taxonomy" id="1702221"/>
    <lineage>
        <taxon>Bacteria</taxon>
        <taxon>Bacillati</taxon>
        <taxon>Bacillota</taxon>
        <taxon>Erysipelotrichia</taxon>
        <taxon>Erysipelotrichales</taxon>
        <taxon>Erysipelotrichaceae</taxon>
        <taxon>Faecalibaculum</taxon>
    </lineage>
</organism>
<name>A0A140DVV5_9FIRM</name>
<dbReference type="EMBL" id="CP011391">
    <property type="protein sequence ID" value="AMK54782.1"/>
    <property type="molecule type" value="Genomic_DNA"/>
</dbReference>
<proteinExistence type="predicted"/>
<protein>
    <submittedName>
        <fullName evidence="1">Uncharacterized protein</fullName>
    </submittedName>
</protein>
<dbReference type="KEGG" id="fro:AALO17_16480"/>